<organism evidence="6 7">
    <name type="scientific">Anaerosolibacter carboniphilus</name>
    <dbReference type="NCBI Taxonomy" id="1417629"/>
    <lineage>
        <taxon>Bacteria</taxon>
        <taxon>Bacillati</taxon>
        <taxon>Bacillota</taxon>
        <taxon>Clostridia</taxon>
        <taxon>Peptostreptococcales</taxon>
        <taxon>Thermotaleaceae</taxon>
        <taxon>Anaerosolibacter</taxon>
    </lineage>
</organism>
<proteinExistence type="inferred from homology"/>
<feature type="domain" description="Peptide methionine sulphoxide reductase MsrA" evidence="5">
    <location>
        <begin position="3"/>
        <end position="153"/>
    </location>
</feature>
<dbReference type="NCBIfam" id="TIGR00401">
    <property type="entry name" value="msrA"/>
    <property type="match status" value="1"/>
</dbReference>
<gene>
    <name evidence="4" type="primary">msrA</name>
    <name evidence="6" type="ORF">HNQ80_004709</name>
</gene>
<evidence type="ECO:0000259" key="5">
    <source>
        <dbReference type="Pfam" id="PF01625"/>
    </source>
</evidence>
<sequence length="158" mass="18316">MKEIVLAGGCFWGVETYLSRIEGVVETEVGYANGHVENPTYEQVCRRDTGHTEACRVIYDETVIDLETLLNRFWRIIDPTVLNRQGPDIGSQYRTGIYFLEEEDLPVIQKAKEMQQMKYTKPIVTEVEPLKCFYPAEEYHQKYLEKNPGGYCHIDLNS</sequence>
<dbReference type="InterPro" id="IPR002569">
    <property type="entry name" value="Met_Sox_Rdtase_MsrA_dom"/>
</dbReference>
<feature type="active site" evidence="4">
    <location>
        <position position="10"/>
    </location>
</feature>
<dbReference type="RefSeq" id="WP_184313093.1">
    <property type="nucleotide sequence ID" value="NZ_JACHEN010000041.1"/>
</dbReference>
<keyword evidence="1 4" id="KW-0560">Oxidoreductase</keyword>
<dbReference type="GO" id="GO:0008113">
    <property type="term" value="F:peptide-methionine (S)-S-oxide reductase activity"/>
    <property type="evidence" value="ECO:0007669"/>
    <property type="project" value="UniProtKB-UniRule"/>
</dbReference>
<dbReference type="EMBL" id="JACHEN010000041">
    <property type="protein sequence ID" value="MBB6218535.1"/>
    <property type="molecule type" value="Genomic_DNA"/>
</dbReference>
<dbReference type="EC" id="1.8.4.11" evidence="4"/>
<name>A0A841L8E1_9FIRM</name>
<dbReference type="Gene3D" id="3.30.1060.10">
    <property type="entry name" value="Peptide methionine sulphoxide reductase MsrA"/>
    <property type="match status" value="1"/>
</dbReference>
<dbReference type="HAMAP" id="MF_01401">
    <property type="entry name" value="MsrA"/>
    <property type="match status" value="1"/>
</dbReference>
<dbReference type="Proteomes" id="UP000579281">
    <property type="component" value="Unassembled WGS sequence"/>
</dbReference>
<evidence type="ECO:0000256" key="3">
    <source>
        <dbReference type="ARBA" id="ARBA00048782"/>
    </source>
</evidence>
<dbReference type="InterPro" id="IPR050162">
    <property type="entry name" value="MsrA_MetSO_reductase"/>
</dbReference>
<protein>
    <recommendedName>
        <fullName evidence="4">Peptide methionine sulfoxide reductase MsrA</fullName>
        <shortName evidence="4">Protein-methionine-S-oxide reductase</shortName>
        <ecNumber evidence="4">1.8.4.11</ecNumber>
    </recommendedName>
    <alternativeName>
        <fullName evidence="4">Peptide-methionine (S)-S-oxide reductase</fullName>
        <shortName evidence="4">Peptide Met(O) reductase</shortName>
    </alternativeName>
</protein>
<comment type="function">
    <text evidence="4">Has an important function as a repair enzyme for proteins that have been inactivated by oxidation. Catalyzes the reversible oxidation-reduction of methionine sulfoxide in proteins to methionine.</text>
</comment>
<evidence type="ECO:0000256" key="2">
    <source>
        <dbReference type="ARBA" id="ARBA00047806"/>
    </source>
</evidence>
<comment type="catalytic activity">
    <reaction evidence="3 4">
        <text>[thioredoxin]-disulfide + L-methionine + H2O = L-methionine (S)-S-oxide + [thioredoxin]-dithiol</text>
        <dbReference type="Rhea" id="RHEA:19993"/>
        <dbReference type="Rhea" id="RHEA-COMP:10698"/>
        <dbReference type="Rhea" id="RHEA-COMP:10700"/>
        <dbReference type="ChEBI" id="CHEBI:15377"/>
        <dbReference type="ChEBI" id="CHEBI:29950"/>
        <dbReference type="ChEBI" id="CHEBI:50058"/>
        <dbReference type="ChEBI" id="CHEBI:57844"/>
        <dbReference type="ChEBI" id="CHEBI:58772"/>
        <dbReference type="EC" id="1.8.4.11"/>
    </reaction>
</comment>
<keyword evidence="7" id="KW-1185">Reference proteome</keyword>
<comment type="similarity">
    <text evidence="4">Belongs to the MsrA Met sulfoxide reductase family.</text>
</comment>
<dbReference type="SUPFAM" id="SSF55068">
    <property type="entry name" value="Peptide methionine sulfoxide reductase"/>
    <property type="match status" value="1"/>
</dbReference>
<dbReference type="InterPro" id="IPR036509">
    <property type="entry name" value="Met_Sox_Rdtase_MsrA_sf"/>
</dbReference>
<evidence type="ECO:0000256" key="4">
    <source>
        <dbReference type="HAMAP-Rule" id="MF_01401"/>
    </source>
</evidence>
<comment type="caution">
    <text evidence="6">The sequence shown here is derived from an EMBL/GenBank/DDBJ whole genome shotgun (WGS) entry which is preliminary data.</text>
</comment>
<dbReference type="PANTHER" id="PTHR42799">
    <property type="entry name" value="MITOCHONDRIAL PEPTIDE METHIONINE SULFOXIDE REDUCTASE"/>
    <property type="match status" value="1"/>
</dbReference>
<comment type="catalytic activity">
    <reaction evidence="2 4">
        <text>L-methionyl-[protein] + [thioredoxin]-disulfide + H2O = L-methionyl-(S)-S-oxide-[protein] + [thioredoxin]-dithiol</text>
        <dbReference type="Rhea" id="RHEA:14217"/>
        <dbReference type="Rhea" id="RHEA-COMP:10698"/>
        <dbReference type="Rhea" id="RHEA-COMP:10700"/>
        <dbReference type="Rhea" id="RHEA-COMP:12313"/>
        <dbReference type="Rhea" id="RHEA-COMP:12315"/>
        <dbReference type="ChEBI" id="CHEBI:15377"/>
        <dbReference type="ChEBI" id="CHEBI:16044"/>
        <dbReference type="ChEBI" id="CHEBI:29950"/>
        <dbReference type="ChEBI" id="CHEBI:44120"/>
        <dbReference type="ChEBI" id="CHEBI:50058"/>
        <dbReference type="EC" id="1.8.4.11"/>
    </reaction>
</comment>
<evidence type="ECO:0000313" key="6">
    <source>
        <dbReference type="EMBL" id="MBB6218535.1"/>
    </source>
</evidence>
<evidence type="ECO:0000256" key="1">
    <source>
        <dbReference type="ARBA" id="ARBA00023002"/>
    </source>
</evidence>
<dbReference type="GO" id="GO:0034599">
    <property type="term" value="P:cellular response to oxidative stress"/>
    <property type="evidence" value="ECO:0007669"/>
    <property type="project" value="TreeGrafter"/>
</dbReference>
<dbReference type="AlphaFoldDB" id="A0A841L8E1"/>
<dbReference type="PANTHER" id="PTHR42799:SF2">
    <property type="entry name" value="MITOCHONDRIAL PEPTIDE METHIONINE SULFOXIDE REDUCTASE"/>
    <property type="match status" value="1"/>
</dbReference>
<dbReference type="Pfam" id="PF01625">
    <property type="entry name" value="PMSR"/>
    <property type="match status" value="1"/>
</dbReference>
<accession>A0A841L8E1</accession>
<dbReference type="GO" id="GO:0005737">
    <property type="term" value="C:cytoplasm"/>
    <property type="evidence" value="ECO:0007669"/>
    <property type="project" value="TreeGrafter"/>
</dbReference>
<reference evidence="6 7" key="1">
    <citation type="submission" date="2020-08" db="EMBL/GenBank/DDBJ databases">
        <title>Genomic Encyclopedia of Type Strains, Phase IV (KMG-IV): sequencing the most valuable type-strain genomes for metagenomic binning, comparative biology and taxonomic classification.</title>
        <authorList>
            <person name="Goeker M."/>
        </authorList>
    </citation>
    <scope>NUCLEOTIDE SEQUENCE [LARGE SCALE GENOMIC DNA]</scope>
    <source>
        <strain evidence="6 7">DSM 103526</strain>
    </source>
</reference>
<evidence type="ECO:0000313" key="7">
    <source>
        <dbReference type="Proteomes" id="UP000579281"/>
    </source>
</evidence>